<evidence type="ECO:0000313" key="1">
    <source>
        <dbReference type="EMBL" id="TLV03707.1"/>
    </source>
</evidence>
<dbReference type="AlphaFoldDB" id="A0A5R9L5T3"/>
<dbReference type="EMBL" id="VCEJ01000002">
    <property type="protein sequence ID" value="TLV03707.1"/>
    <property type="molecule type" value="Genomic_DNA"/>
</dbReference>
<dbReference type="InterPro" id="IPR011050">
    <property type="entry name" value="Pectin_lyase_fold/virulence"/>
</dbReference>
<reference evidence="1 2" key="1">
    <citation type="submission" date="2019-05" db="EMBL/GenBank/DDBJ databases">
        <authorList>
            <person name="Qu J.-H."/>
        </authorList>
    </citation>
    <scope>NUCLEOTIDE SEQUENCE [LARGE SCALE GENOMIC DNA]</scope>
    <source>
        <strain evidence="1 2">T17</strain>
    </source>
</reference>
<dbReference type="SUPFAM" id="SSF51126">
    <property type="entry name" value="Pectin lyase-like"/>
    <property type="match status" value="1"/>
</dbReference>
<dbReference type="Proteomes" id="UP000306402">
    <property type="component" value="Unassembled WGS sequence"/>
</dbReference>
<gene>
    <name evidence="1" type="ORF">FEN17_08945</name>
</gene>
<accession>A0A5R9L5T3</accession>
<keyword evidence="2" id="KW-1185">Reference proteome</keyword>
<name>A0A5R9L5T3_9BACT</name>
<organism evidence="1 2">
    <name type="scientific">Dyadobacter luticola</name>
    <dbReference type="NCBI Taxonomy" id="1979387"/>
    <lineage>
        <taxon>Bacteria</taxon>
        <taxon>Pseudomonadati</taxon>
        <taxon>Bacteroidota</taxon>
        <taxon>Cytophagia</taxon>
        <taxon>Cytophagales</taxon>
        <taxon>Spirosomataceae</taxon>
        <taxon>Dyadobacter</taxon>
    </lineage>
</organism>
<evidence type="ECO:0000313" key="2">
    <source>
        <dbReference type="Proteomes" id="UP000306402"/>
    </source>
</evidence>
<sequence>MKKILISLFIMIPVFRAETTRYELKNPSKVKSTRLEVFEVPANFNWAGNLSSIANKECIISRVHKFSSEINLPKGIKLTFKPGGKLISTTLQKVQNIDLNSWTTKRDVSIVSTKSFSAKKNGRVSAKNVLTTGKVYTIHIKGSTSGSIEVLSTSSLTTFIPAQKGQFDVSYTLKYDESSNAIDIRSVEEGNTTIDAFEVIESNSINSPFGYGSAEEASFPIINNIKGNQALTGAALSGMFKMTNDTVEMSDLFTDNYPSFFFDSFVKTKFRFDRNMVQTGDSEFSVNKDISSQKFIRNKGLSEGCAIEGLNHVSITNLFTFATGDFSISGISIVKGRINICNLYPGLRPLKFKIENVKGIDVRIGNEFPHSSAKSLMTTPLFSNVQLRSTAGKLNTVYLFSTVNAVMTDVQFSFDNYKNEGGQPLIILSSLNGKYTNISSDKGDSGMMFCMFLPKSLIPAIDWVESHAMDFKGFEGNLIHGGNMTNMPEEGFTCDATDSKSPTVTMNRNRFQITKVTDGEHVVVKANYQDKQFQTWINTMMTSMTKGKAGNYSKIVSVVRAKDDNDFTKFIITGPTAFFKDAAIGDKYCVNYAFYNNIIEDMTFTNCRVPILFYLYSYKNIVRRITVRGGFKSSKSGIRQLSYSGRRKRVYLAWSIDNVFENCDLDGNGFQFEDSKNSQEKINPWLTADPEPFESDISEDSEMGTIIRNNTIRNAPMKLQGLRNVTYQGNKLINVKEEITDCTFLVNSNNAGSMATSEITATANARQARSSVASAATRSTDVTQIKETDNVRPVRGSFRSLPKNLTTLQISDTTSLIDGKISELPRSLTFISLKFPIAYNFTPVIRGDLKDLPPNCTYFQDETNGGYYTYSSRKWPENMRKVLIRISVRNSWNSGMIDQLLNDLAATSWTGEKIIDLTGILPKRTSASDSAVSTLAKNGVKVLTN</sequence>
<protein>
    <submittedName>
        <fullName evidence="1">Uncharacterized protein</fullName>
    </submittedName>
</protein>
<proteinExistence type="predicted"/>
<comment type="caution">
    <text evidence="1">The sequence shown here is derived from an EMBL/GenBank/DDBJ whole genome shotgun (WGS) entry which is preliminary data.</text>
</comment>
<dbReference type="RefSeq" id="WP_138364916.1">
    <property type="nucleotide sequence ID" value="NZ_VCEJ01000002.1"/>
</dbReference>